<protein>
    <submittedName>
        <fullName evidence="1">Uncharacterized protein</fullName>
    </submittedName>
</protein>
<keyword evidence="2" id="KW-1185">Reference proteome</keyword>
<name>A0A974NTJ3_9SPHN</name>
<proteinExistence type="predicted"/>
<dbReference type="AlphaFoldDB" id="A0A974NTJ3"/>
<evidence type="ECO:0000313" key="2">
    <source>
        <dbReference type="Proteomes" id="UP000595894"/>
    </source>
</evidence>
<reference evidence="2" key="1">
    <citation type="submission" date="2020-09" db="EMBL/GenBank/DDBJ databases">
        <title>Sphingomonas sp., a new species isolated from pork steak.</title>
        <authorList>
            <person name="Heidler von Heilborn D."/>
        </authorList>
    </citation>
    <scope>NUCLEOTIDE SEQUENCE [LARGE SCALE GENOMIC DNA]</scope>
</reference>
<gene>
    <name evidence="1" type="ORF">H5J25_13745</name>
</gene>
<dbReference type="RefSeq" id="WP_202091888.1">
    <property type="nucleotide sequence ID" value="NZ_CP061035.1"/>
</dbReference>
<evidence type="ECO:0000313" key="1">
    <source>
        <dbReference type="EMBL" id="QQV76508.1"/>
    </source>
</evidence>
<accession>A0A974NTJ3</accession>
<organism evidence="1 2">
    <name type="scientific">Sphingomonas aliaeris</name>
    <dbReference type="NCBI Taxonomy" id="2759526"/>
    <lineage>
        <taxon>Bacteria</taxon>
        <taxon>Pseudomonadati</taxon>
        <taxon>Pseudomonadota</taxon>
        <taxon>Alphaproteobacteria</taxon>
        <taxon>Sphingomonadales</taxon>
        <taxon>Sphingomonadaceae</taxon>
        <taxon>Sphingomonas</taxon>
    </lineage>
</organism>
<dbReference type="KEGG" id="sari:H5J25_13745"/>
<dbReference type="EMBL" id="CP061035">
    <property type="protein sequence ID" value="QQV76508.1"/>
    <property type="molecule type" value="Genomic_DNA"/>
</dbReference>
<dbReference type="Proteomes" id="UP000595894">
    <property type="component" value="Chromosome"/>
</dbReference>
<sequence length="313" mass="34424">MQIHTTAEFAEKRAAYDQAYAAFDRLAVEGREWDATSKEWAPECKAEDDAMEALLMHPAATPTEVKEKLAFMLDRNIDAGWSDHHPRYMAQIQRDLIELQRPCVSPSVKALFENWRQARLTFEAVAAAEPVDPIAETDLCLADAGAYIAMISAPCATPGDLIVKLYGEMLGEHGPTDFLFEVDQSDLTTACGSCDGAAQVAFVRDLLNCDLGRCLFMMGRVDFDAEDWIAATRRAHMRVHLVIQPDGARVLITSEPEDNLADYDHERFAACQALIAGGLGPIGYDRRVAIGAAIEVNHPEMLIDTRQALGLAA</sequence>